<keyword evidence="2" id="KW-0540">Nuclease</keyword>
<evidence type="ECO:0000259" key="1">
    <source>
        <dbReference type="Pfam" id="PF01844"/>
    </source>
</evidence>
<dbReference type="CDD" id="cd00085">
    <property type="entry name" value="HNHc"/>
    <property type="match status" value="1"/>
</dbReference>
<keyword evidence="2" id="KW-0255">Endonuclease</keyword>
<protein>
    <submittedName>
        <fullName evidence="2">HNH endonuclease</fullName>
    </submittedName>
</protein>
<accession>A0ABX1BBQ0</accession>
<feature type="domain" description="HNH" evidence="1">
    <location>
        <begin position="8"/>
        <end position="50"/>
    </location>
</feature>
<dbReference type="GO" id="GO:0004519">
    <property type="term" value="F:endonuclease activity"/>
    <property type="evidence" value="ECO:0007669"/>
    <property type="project" value="UniProtKB-KW"/>
</dbReference>
<dbReference type="Pfam" id="PF01844">
    <property type="entry name" value="HNH"/>
    <property type="match status" value="1"/>
</dbReference>
<keyword evidence="3" id="KW-1185">Reference proteome</keyword>
<dbReference type="Proteomes" id="UP000696294">
    <property type="component" value="Unassembled WGS sequence"/>
</dbReference>
<dbReference type="Gene3D" id="1.10.30.50">
    <property type="match status" value="1"/>
</dbReference>
<organism evidence="2 3">
    <name type="scientific">Nonomuraea composti</name>
    <dbReference type="NCBI Taxonomy" id="2720023"/>
    <lineage>
        <taxon>Bacteria</taxon>
        <taxon>Bacillati</taxon>
        <taxon>Actinomycetota</taxon>
        <taxon>Actinomycetes</taxon>
        <taxon>Streptosporangiales</taxon>
        <taxon>Streptosporangiaceae</taxon>
        <taxon>Nonomuraea</taxon>
    </lineage>
</organism>
<gene>
    <name evidence="2" type="ORF">HCN51_27610</name>
</gene>
<dbReference type="InterPro" id="IPR002711">
    <property type="entry name" value="HNH"/>
</dbReference>
<name>A0ABX1BBQ0_9ACTN</name>
<reference evidence="2 3" key="1">
    <citation type="submission" date="2020-03" db="EMBL/GenBank/DDBJ databases">
        <title>WGS of actinomycetes isolated from Thailand.</title>
        <authorList>
            <person name="Thawai C."/>
        </authorList>
    </citation>
    <scope>NUCLEOTIDE SEQUENCE [LARGE SCALE GENOMIC DNA]</scope>
    <source>
        <strain evidence="2 3">FMUSA5-5</strain>
    </source>
</reference>
<proteinExistence type="predicted"/>
<evidence type="ECO:0000313" key="2">
    <source>
        <dbReference type="EMBL" id="NJP93169.1"/>
    </source>
</evidence>
<dbReference type="InterPro" id="IPR003615">
    <property type="entry name" value="HNH_nuc"/>
</dbReference>
<comment type="caution">
    <text evidence="2">The sequence shown here is derived from an EMBL/GenBank/DDBJ whole genome shotgun (WGS) entry which is preliminary data.</text>
</comment>
<keyword evidence="2" id="KW-0378">Hydrolase</keyword>
<sequence length="190" mass="20983">MVLGIKSCMYCGDHLSADIDHFEPLAEAPLRAFDWLNHFLACSHCNSHEKRDRFPRDGDGAPLLVDPAAEDPHDHLMLALAAGVYTALTSRGAATIDVFGLNRQDLVDARAAAFDRTCAVLRDRRRQLRAGDTARAGRLAKSLFDQPFIDVLYTMLRVRHHPRAELVLDGPEVVEALADPALHLWPATGP</sequence>
<dbReference type="EMBL" id="JAATEP010000021">
    <property type="protein sequence ID" value="NJP93169.1"/>
    <property type="molecule type" value="Genomic_DNA"/>
</dbReference>
<evidence type="ECO:0000313" key="3">
    <source>
        <dbReference type="Proteomes" id="UP000696294"/>
    </source>
</evidence>